<name>A0A0C9WWY3_9AGAR</name>
<protein>
    <submittedName>
        <fullName evidence="1">Uncharacterized protein</fullName>
    </submittedName>
</protein>
<keyword evidence="3" id="KW-1185">Reference proteome</keyword>
<dbReference type="HOGENOM" id="CLU_976830_0_0_1"/>
<reference evidence="1" key="3">
    <citation type="submission" date="2015-02" db="EMBL/GenBank/DDBJ databases">
        <title>Evolutionary Origins and Diversification of the Mycorrhizal Mutualists.</title>
        <authorList>
            <consortium name="DOE Joint Genome Institute"/>
            <consortium name="Mycorrhizal Genomics Consortium"/>
            <person name="Kohler A."/>
            <person name="Kuo A."/>
            <person name="Nagy L.G."/>
            <person name="Floudas D."/>
            <person name="Copeland A."/>
            <person name="Barry K.W."/>
            <person name="Cichocki N."/>
            <person name="Veneault-Fourrey C."/>
            <person name="LaButti K."/>
            <person name="Lindquist E.A."/>
            <person name="Lipzen A."/>
            <person name="Lundell T."/>
            <person name="Morin E."/>
            <person name="Murat C."/>
            <person name="Riley R."/>
            <person name="Ohm R."/>
            <person name="Sun H."/>
            <person name="Tunlid A."/>
            <person name="Henrissat B."/>
            <person name="Grigoriev I.V."/>
            <person name="Hibbett D.S."/>
            <person name="Martin F."/>
        </authorList>
    </citation>
    <scope>NUCLEOTIDE SEQUENCE</scope>
    <source>
        <strain evidence="1">LaAM-08-1</strain>
    </source>
</reference>
<dbReference type="Proteomes" id="UP000054477">
    <property type="component" value="Unassembled WGS sequence"/>
</dbReference>
<reference evidence="3" key="2">
    <citation type="submission" date="2015-01" db="EMBL/GenBank/DDBJ databases">
        <title>Evolutionary Origins and Diversification of the Mycorrhizal Mutualists.</title>
        <authorList>
            <consortium name="DOE Joint Genome Institute"/>
            <consortium name="Mycorrhizal Genomics Consortium"/>
            <person name="Kohler A."/>
            <person name="Kuo A."/>
            <person name="Nagy L.G."/>
            <person name="Floudas D."/>
            <person name="Copeland A."/>
            <person name="Barry K.W."/>
            <person name="Cichocki N."/>
            <person name="Veneault-Fourrey C."/>
            <person name="LaButti K."/>
            <person name="Lindquist E.A."/>
            <person name="Lipzen A."/>
            <person name="Lundell T."/>
            <person name="Morin E."/>
            <person name="Murat C."/>
            <person name="Riley R."/>
            <person name="Ohm R."/>
            <person name="Sun H."/>
            <person name="Tunlid A."/>
            <person name="Henrissat B."/>
            <person name="Grigoriev I.V."/>
            <person name="Hibbett D.S."/>
            <person name="Martin F."/>
        </authorList>
    </citation>
    <scope>NUCLEOTIDE SEQUENCE [LARGE SCALE GENOMIC DNA]</scope>
    <source>
        <strain evidence="3">LaAM-08-1</strain>
    </source>
</reference>
<sequence length="285" mass="32431">MPLYIQGSPVQSKHSCSHSVMVEIFPPSSIDMDVFNMITLDDFDLLDFHLWNLPASNILDYAKQHPQEVNHIVQHFYHIITSIEEINMPASWMHFNAIIGGSIALLPILTHNDEFESEGLDFYVPEHPAYELYLILLEETYFISETSSNMHLGNSCSSHPTNLPFHFPTHAQVLDLHCIIAGTMVPKFIEHNILDPLQLLFCRRYQERGFSFNDNLLAHVCTVDALFPHTSRHTIYPPILQDKQPKSLLHEGCDVHWSLGGGPCHNSGHSWMQQLIIIDASSPLS</sequence>
<proteinExistence type="predicted"/>
<evidence type="ECO:0000313" key="1">
    <source>
        <dbReference type="EMBL" id="KIJ89846.1"/>
    </source>
</evidence>
<dbReference type="EMBL" id="KN839403">
    <property type="protein sequence ID" value="KIJ89846.1"/>
    <property type="molecule type" value="Genomic_DNA"/>
</dbReference>
<evidence type="ECO:0000313" key="3">
    <source>
        <dbReference type="Proteomes" id="UP000054477"/>
    </source>
</evidence>
<dbReference type="AlphaFoldDB" id="A0A0C9WWY3"/>
<evidence type="ECO:0000313" key="2">
    <source>
        <dbReference type="EMBL" id="KIJ90011.1"/>
    </source>
</evidence>
<gene>
    <name evidence="2" type="ORF">K443DRAFT_135707</name>
    <name evidence="1" type="ORF">K443DRAFT_135723</name>
</gene>
<reference evidence="1 3" key="1">
    <citation type="submission" date="2014-04" db="EMBL/GenBank/DDBJ databases">
        <authorList>
            <consortium name="DOE Joint Genome Institute"/>
            <person name="Kuo A."/>
            <person name="Kohler A."/>
            <person name="Nagy L.G."/>
            <person name="Floudas D."/>
            <person name="Copeland A."/>
            <person name="Barry K.W."/>
            <person name="Cichocki N."/>
            <person name="Veneault-Fourrey C."/>
            <person name="LaButti K."/>
            <person name="Lindquist E.A."/>
            <person name="Lipzen A."/>
            <person name="Lundell T."/>
            <person name="Morin E."/>
            <person name="Murat C."/>
            <person name="Sun H."/>
            <person name="Tunlid A."/>
            <person name="Henrissat B."/>
            <person name="Grigoriev I.V."/>
            <person name="Hibbett D.S."/>
            <person name="Martin F."/>
            <person name="Nordberg H.P."/>
            <person name="Cantor M.N."/>
            <person name="Hua S.X."/>
        </authorList>
    </citation>
    <scope>NUCLEOTIDE SEQUENCE [LARGE SCALE GENOMIC DNA]</scope>
    <source>
        <strain evidence="1 3">LaAM-08-1</strain>
    </source>
</reference>
<dbReference type="EMBL" id="KN839321">
    <property type="protein sequence ID" value="KIJ90011.1"/>
    <property type="molecule type" value="Genomic_DNA"/>
</dbReference>
<accession>A0A0C9WWY3</accession>
<dbReference type="OrthoDB" id="3067340at2759"/>
<organism evidence="1 3">
    <name type="scientific">Laccaria amethystina LaAM-08-1</name>
    <dbReference type="NCBI Taxonomy" id="1095629"/>
    <lineage>
        <taxon>Eukaryota</taxon>
        <taxon>Fungi</taxon>
        <taxon>Dikarya</taxon>
        <taxon>Basidiomycota</taxon>
        <taxon>Agaricomycotina</taxon>
        <taxon>Agaricomycetes</taxon>
        <taxon>Agaricomycetidae</taxon>
        <taxon>Agaricales</taxon>
        <taxon>Agaricineae</taxon>
        <taxon>Hydnangiaceae</taxon>
        <taxon>Laccaria</taxon>
    </lineage>
</organism>